<dbReference type="EMBL" id="MN740829">
    <property type="protein sequence ID" value="QHU14048.1"/>
    <property type="molecule type" value="Genomic_DNA"/>
</dbReference>
<reference evidence="1" key="1">
    <citation type="journal article" date="2020" name="Nature">
        <title>Giant virus diversity and host interactions through global metagenomics.</title>
        <authorList>
            <person name="Schulz F."/>
            <person name="Roux S."/>
            <person name="Paez-Espino D."/>
            <person name="Jungbluth S."/>
            <person name="Walsh D.A."/>
            <person name="Denef V.J."/>
            <person name="McMahon K.D."/>
            <person name="Konstantinidis K.T."/>
            <person name="Eloe-Fadrosh E.A."/>
            <person name="Kyrpides N.C."/>
            <person name="Woyke T."/>
        </authorList>
    </citation>
    <scope>NUCLEOTIDE SEQUENCE</scope>
    <source>
        <strain evidence="1">GVMAG-S-1101182-85</strain>
    </source>
</reference>
<accession>A0A6C0KCL6</accession>
<dbReference type="AlphaFoldDB" id="A0A6C0KCL6"/>
<organism evidence="1">
    <name type="scientific">viral metagenome</name>
    <dbReference type="NCBI Taxonomy" id="1070528"/>
    <lineage>
        <taxon>unclassified sequences</taxon>
        <taxon>metagenomes</taxon>
        <taxon>organismal metagenomes</taxon>
    </lineage>
</organism>
<protein>
    <submittedName>
        <fullName evidence="1">Uncharacterized protein</fullName>
    </submittedName>
</protein>
<sequence>MTTLGVLGARNAISKQILQDEILNPILDDLDAKIERILYPSEPVSSSYIECWAQRQKIPTEAIKPDWIAQGRRAGVLRDAQIEKTAGALLIFEGPKSQYYKELAERIAKRSPEKKIYLILAGTVTPVLLEVEQAKTFTVSEAEEKEIFTIDKAFAKQKQVTCLIRD</sequence>
<name>A0A6C0KCL6_9ZZZZ</name>
<proteinExistence type="predicted"/>
<evidence type="ECO:0000313" key="1">
    <source>
        <dbReference type="EMBL" id="QHU14048.1"/>
    </source>
</evidence>